<evidence type="ECO:0000313" key="5">
    <source>
        <dbReference type="Proteomes" id="UP000241421"/>
    </source>
</evidence>
<reference evidence="4 5" key="1">
    <citation type="submission" date="2018-04" db="EMBL/GenBank/DDBJ databases">
        <title>Massilia violaceinigra sp. nov., a novel purple-pigmented bacterium isolated from Tianshan glacier, Xinjiang, China.</title>
        <authorList>
            <person name="Wang H."/>
        </authorList>
    </citation>
    <scope>NUCLEOTIDE SEQUENCE [LARGE SCALE GENOMIC DNA]</scope>
    <source>
        <strain evidence="4 5">B448-2</strain>
    </source>
</reference>
<sequence>MARRQPGRGRDPLHARHVVGAARDGADRRERGGRAHRLPGRAAGGVRDRQRGAARGRPRRRGRRQQLRTGRARLPARGRLQPARAQPDRPAAAQFPDQPGRLPGPAQRRGQPGAGGRAPLRLQRHHPRAACDREQHPLRGRGLSDGAARRAQHALRHRSGRKHLRRDLRRTGCQRQGLQRQRCGLDDAETDPDQRQIADDGGAGQTADRGRRRRPRAYQHRLRRALVVRQGSQVQGEQPGRGRHRVQSYQLAESVSGVRRPCQYQRGHAAVCEAVRTVLPEADGAAGRIEQPPRAQRALALLSSGRRRRDRARDRQVHADGAGRRRRARAVRRVRRAGAGGLGLVHRGVVQMSAAVRLQRARRARGAKGSVAIELALIILLTFFLIPVVIMYGRAFMYYSAMKQASHDAARFMATMPLAQMLVTEREEAVEVVANQMIRRALAAAGIKASEITAVQILCDNPDTSVTYCNVAATGDPKPLAVTVVINVKYDYSLYGEIVQDFLLGKPNFKINAETTVPYAN</sequence>
<feature type="compositionally biased region" description="Basic and acidic residues" evidence="1">
    <location>
        <begin position="311"/>
        <end position="323"/>
    </location>
</feature>
<feature type="compositionally biased region" description="Low complexity" evidence="1">
    <location>
        <begin position="171"/>
        <end position="182"/>
    </location>
</feature>
<feature type="compositionally biased region" description="Low complexity" evidence="1">
    <location>
        <begin position="81"/>
        <end position="121"/>
    </location>
</feature>
<dbReference type="EMBL" id="PXWF02000042">
    <property type="protein sequence ID" value="PWF55220.1"/>
    <property type="molecule type" value="Genomic_DNA"/>
</dbReference>
<feature type="compositionally biased region" description="Basic residues" evidence="1">
    <location>
        <begin position="150"/>
        <end position="168"/>
    </location>
</feature>
<organism evidence="4 5">
    <name type="scientific">Massilia glaciei</name>
    <dbReference type="NCBI Taxonomy" id="1524097"/>
    <lineage>
        <taxon>Bacteria</taxon>
        <taxon>Pseudomonadati</taxon>
        <taxon>Pseudomonadota</taxon>
        <taxon>Betaproteobacteria</taxon>
        <taxon>Burkholderiales</taxon>
        <taxon>Oxalobacteraceae</taxon>
        <taxon>Telluria group</taxon>
        <taxon>Massilia</taxon>
    </lineage>
</organism>
<protein>
    <recommendedName>
        <fullName evidence="3">TadE-like domain-containing protein</fullName>
    </recommendedName>
</protein>
<keyword evidence="2" id="KW-0812">Transmembrane</keyword>
<feature type="domain" description="TadE-like" evidence="3">
    <location>
        <begin position="369"/>
        <end position="411"/>
    </location>
</feature>
<dbReference type="AlphaFoldDB" id="A0A2U2I639"/>
<proteinExistence type="predicted"/>
<comment type="caution">
    <text evidence="4">The sequence shown here is derived from an EMBL/GenBank/DDBJ whole genome shotgun (WGS) entry which is preliminary data.</text>
</comment>
<evidence type="ECO:0000313" key="4">
    <source>
        <dbReference type="EMBL" id="PWF55220.1"/>
    </source>
</evidence>
<keyword evidence="5" id="KW-1185">Reference proteome</keyword>
<keyword evidence="2" id="KW-1133">Transmembrane helix</keyword>
<name>A0A2U2I639_9BURK</name>
<feature type="compositionally biased region" description="Basic and acidic residues" evidence="1">
    <location>
        <begin position="24"/>
        <end position="33"/>
    </location>
</feature>
<feature type="region of interest" description="Disordered" evidence="1">
    <location>
        <begin position="304"/>
        <end position="327"/>
    </location>
</feature>
<gene>
    <name evidence="4" type="ORF">C7C56_003170</name>
</gene>
<feature type="compositionally biased region" description="Basic residues" evidence="1">
    <location>
        <begin position="52"/>
        <end position="76"/>
    </location>
</feature>
<dbReference type="InterPro" id="IPR012495">
    <property type="entry name" value="TadE-like_dom"/>
</dbReference>
<keyword evidence="2" id="KW-0472">Membrane</keyword>
<feature type="transmembrane region" description="Helical" evidence="2">
    <location>
        <begin position="371"/>
        <end position="393"/>
    </location>
</feature>
<dbReference type="Proteomes" id="UP000241421">
    <property type="component" value="Unassembled WGS sequence"/>
</dbReference>
<evidence type="ECO:0000259" key="3">
    <source>
        <dbReference type="Pfam" id="PF07811"/>
    </source>
</evidence>
<accession>A0A2U2I639</accession>
<evidence type="ECO:0000256" key="1">
    <source>
        <dbReference type="SAM" id="MobiDB-lite"/>
    </source>
</evidence>
<dbReference type="OrthoDB" id="8708025at2"/>
<feature type="region of interest" description="Disordered" evidence="1">
    <location>
        <begin position="1"/>
        <end position="217"/>
    </location>
</feature>
<dbReference type="Pfam" id="PF07811">
    <property type="entry name" value="TadE"/>
    <property type="match status" value="1"/>
</dbReference>
<evidence type="ECO:0000256" key="2">
    <source>
        <dbReference type="SAM" id="Phobius"/>
    </source>
</evidence>